<accession>A0A9D3X9H5</accession>
<comment type="caution">
    <text evidence="1">The sequence shown here is derived from an EMBL/GenBank/DDBJ whole genome shotgun (WGS) entry which is preliminary data.</text>
</comment>
<keyword evidence="2" id="KW-1185">Reference proteome</keyword>
<dbReference type="Proteomes" id="UP000827986">
    <property type="component" value="Unassembled WGS sequence"/>
</dbReference>
<proteinExistence type="predicted"/>
<evidence type="ECO:0000313" key="1">
    <source>
        <dbReference type="EMBL" id="KAH1176374.1"/>
    </source>
</evidence>
<name>A0A9D3X9H5_9SAUR</name>
<reference evidence="1" key="1">
    <citation type="submission" date="2021-09" db="EMBL/GenBank/DDBJ databases">
        <title>The genome of Mauremys mutica provides insights into the evolution of semi-aquatic lifestyle.</title>
        <authorList>
            <person name="Gong S."/>
            <person name="Gao Y."/>
        </authorList>
    </citation>
    <scope>NUCLEOTIDE SEQUENCE</scope>
    <source>
        <strain evidence="1">MM-2020</strain>
        <tissue evidence="1">Muscle</tissue>
    </source>
</reference>
<dbReference type="EMBL" id="JAHDVG010000475">
    <property type="protein sequence ID" value="KAH1176374.1"/>
    <property type="molecule type" value="Genomic_DNA"/>
</dbReference>
<sequence length="123" mass="13887">MPLRHEFSWLHCSKQASGIWAWAASRCQQQPCFLVPLIPSGVREQLTSPPPVDNSANIQCQCPMLIPMETGPKMLLFNTIKTLSAFLLSHPHPLFMGHISWAGTCVVQRRRVNKHVLFLKNGE</sequence>
<protein>
    <submittedName>
        <fullName evidence="1">Uncharacterized protein</fullName>
    </submittedName>
</protein>
<gene>
    <name evidence="1" type="ORF">KIL84_021108</name>
</gene>
<evidence type="ECO:0000313" key="2">
    <source>
        <dbReference type="Proteomes" id="UP000827986"/>
    </source>
</evidence>
<dbReference type="AlphaFoldDB" id="A0A9D3X9H5"/>
<organism evidence="1 2">
    <name type="scientific">Mauremys mutica</name>
    <name type="common">yellowpond turtle</name>
    <dbReference type="NCBI Taxonomy" id="74926"/>
    <lineage>
        <taxon>Eukaryota</taxon>
        <taxon>Metazoa</taxon>
        <taxon>Chordata</taxon>
        <taxon>Craniata</taxon>
        <taxon>Vertebrata</taxon>
        <taxon>Euteleostomi</taxon>
        <taxon>Archelosauria</taxon>
        <taxon>Testudinata</taxon>
        <taxon>Testudines</taxon>
        <taxon>Cryptodira</taxon>
        <taxon>Durocryptodira</taxon>
        <taxon>Testudinoidea</taxon>
        <taxon>Geoemydidae</taxon>
        <taxon>Geoemydinae</taxon>
        <taxon>Mauremys</taxon>
    </lineage>
</organism>